<dbReference type="EC" id="3.1.4.46" evidence="2"/>
<gene>
    <name evidence="2" type="ORF">JCM19235_2189</name>
</gene>
<reference evidence="2 3" key="2">
    <citation type="submission" date="2014-09" db="EMBL/GenBank/DDBJ databases">
        <authorList>
            <consortium name="NBRP consortium"/>
            <person name="Sawabe T."/>
            <person name="Meirelles P."/>
            <person name="Nakanishi M."/>
            <person name="Sayaka M."/>
            <person name="Hattori M."/>
            <person name="Ohkuma M."/>
        </authorList>
    </citation>
    <scope>NUCLEOTIDE SEQUENCE [LARGE SCALE GENOMIC DNA]</scope>
    <source>
        <strain evidence="3">JCM19235</strain>
    </source>
</reference>
<keyword evidence="3" id="KW-1185">Reference proteome</keyword>
<comment type="caution">
    <text evidence="2">The sequence shown here is derived from an EMBL/GenBank/DDBJ whole genome shotgun (WGS) entry which is preliminary data.</text>
</comment>
<dbReference type="PANTHER" id="PTHR46211">
    <property type="entry name" value="GLYCEROPHOSPHORYL DIESTER PHOSPHODIESTERASE"/>
    <property type="match status" value="1"/>
</dbReference>
<dbReference type="Proteomes" id="UP000029228">
    <property type="component" value="Unassembled WGS sequence"/>
</dbReference>
<dbReference type="Gene3D" id="3.20.20.190">
    <property type="entry name" value="Phosphatidylinositol (PI) phosphodiesterase"/>
    <property type="match status" value="1"/>
</dbReference>
<evidence type="ECO:0000313" key="3">
    <source>
        <dbReference type="Proteomes" id="UP000029228"/>
    </source>
</evidence>
<organism evidence="2 3">
    <name type="scientific">Vibrio maritimus</name>
    <dbReference type="NCBI Taxonomy" id="990268"/>
    <lineage>
        <taxon>Bacteria</taxon>
        <taxon>Pseudomonadati</taxon>
        <taxon>Pseudomonadota</taxon>
        <taxon>Gammaproteobacteria</taxon>
        <taxon>Vibrionales</taxon>
        <taxon>Vibrionaceae</taxon>
        <taxon>Vibrio</taxon>
    </lineage>
</organism>
<accession>A0A090RTY8</accession>
<dbReference type="InterPro" id="IPR017946">
    <property type="entry name" value="PLC-like_Pdiesterase_TIM-brl"/>
</dbReference>
<reference evidence="2 3" key="1">
    <citation type="submission" date="2014-09" db="EMBL/GenBank/DDBJ databases">
        <title>Vibrio maritimus JCM 19235. (C45) whole genome shotgun sequence.</title>
        <authorList>
            <person name="Sawabe T."/>
            <person name="Meirelles P."/>
            <person name="Nakanishi M."/>
            <person name="Sayaka M."/>
            <person name="Hattori M."/>
            <person name="Ohkuma M."/>
        </authorList>
    </citation>
    <scope>NUCLEOTIDE SEQUENCE [LARGE SCALE GENOMIC DNA]</scope>
    <source>
        <strain evidence="3">JCM19235</strain>
    </source>
</reference>
<dbReference type="STRING" id="990268.JCM19235_2189"/>
<proteinExistence type="predicted"/>
<dbReference type="OrthoDB" id="9795622at2"/>
<dbReference type="PANTHER" id="PTHR46211:SF1">
    <property type="entry name" value="GLYCEROPHOSPHODIESTER PHOSPHODIESTERASE, CYTOPLASMIC"/>
    <property type="match status" value="1"/>
</dbReference>
<dbReference type="InterPro" id="IPR030395">
    <property type="entry name" value="GP_PDE_dom"/>
</dbReference>
<dbReference type="GO" id="GO:0006629">
    <property type="term" value="P:lipid metabolic process"/>
    <property type="evidence" value="ECO:0007669"/>
    <property type="project" value="InterPro"/>
</dbReference>
<name>A0A090RTY8_9VIBR</name>
<dbReference type="AlphaFoldDB" id="A0A090RTY8"/>
<evidence type="ECO:0000313" key="2">
    <source>
        <dbReference type="EMBL" id="GAL18766.1"/>
    </source>
</evidence>
<sequence>MKTTAHRGLSSLAPENTMAAFELAAKYGAEWIEIDVQLSQEKVPVVIHDQTVNRCTNGSGKVSQLTLNELKALDAGLWFGEVYRDEPIPTLAETLLFAQRNRVKLNIELKVYEGDNVELLCQQVKTVMEEVDTEPEQVLFSSFSTDALLQMKHQMPNIRRGQLWQKVPEDALSILDNLSAYSVHCDYRFLDEATARVVKFSGYQLYCYTPNFPELVTQLWGWGVDMMILTCHKTIWNPRKHLCSIY</sequence>
<dbReference type="GO" id="GO:0008889">
    <property type="term" value="F:glycerophosphodiester phosphodiesterase activity"/>
    <property type="evidence" value="ECO:0007669"/>
    <property type="project" value="UniProtKB-EC"/>
</dbReference>
<dbReference type="PROSITE" id="PS51704">
    <property type="entry name" value="GP_PDE"/>
    <property type="match status" value="1"/>
</dbReference>
<evidence type="ECO:0000259" key="1">
    <source>
        <dbReference type="PROSITE" id="PS51704"/>
    </source>
</evidence>
<dbReference type="EMBL" id="BBMR01000003">
    <property type="protein sequence ID" value="GAL18766.1"/>
    <property type="molecule type" value="Genomic_DNA"/>
</dbReference>
<dbReference type="Pfam" id="PF03009">
    <property type="entry name" value="GDPD"/>
    <property type="match status" value="1"/>
</dbReference>
<dbReference type="SUPFAM" id="SSF51695">
    <property type="entry name" value="PLC-like phosphodiesterases"/>
    <property type="match status" value="1"/>
</dbReference>
<keyword evidence="2" id="KW-0378">Hydrolase</keyword>
<dbReference type="CDD" id="cd08562">
    <property type="entry name" value="GDPD_EcUgpQ_like"/>
    <property type="match status" value="1"/>
</dbReference>
<protein>
    <submittedName>
        <fullName evidence="2">Glycerophosphoryl diester phosphodiesterase</fullName>
        <ecNumber evidence="2">3.1.4.46</ecNumber>
    </submittedName>
</protein>
<feature type="domain" description="GP-PDE" evidence="1">
    <location>
        <begin position="1"/>
        <end position="240"/>
    </location>
</feature>